<dbReference type="InterPro" id="IPR001732">
    <property type="entry name" value="UDP-Glc/GDP-Man_DH_N"/>
</dbReference>
<comment type="pathway">
    <text evidence="1">Nucleotide-sugar biosynthesis; UDP-alpha-D-glucuronate biosynthesis; UDP-alpha-D-glucuronate from UDP-alpha-D-glucose: step 1/1.</text>
</comment>
<accession>G3YFJ3</accession>
<dbReference type="SMART" id="SM00984">
    <property type="entry name" value="UDPG_MGDP_dh_C"/>
    <property type="match status" value="1"/>
</dbReference>
<dbReference type="InterPro" id="IPR028357">
    <property type="entry name" value="UDPglc_DH_bac"/>
</dbReference>
<dbReference type="PANTHER" id="PTHR11374">
    <property type="entry name" value="UDP-GLUCOSE DEHYDROGENASE/UDP-MANNAC DEHYDROGENASE"/>
    <property type="match status" value="1"/>
</dbReference>
<protein>
    <recommendedName>
        <fullName evidence="3 7">UDP-glucose 6-dehydrogenase</fullName>
        <ecNumber evidence="3 7">1.1.1.22</ecNumber>
    </recommendedName>
</protein>
<evidence type="ECO:0000256" key="1">
    <source>
        <dbReference type="ARBA" id="ARBA00004701"/>
    </source>
</evidence>
<dbReference type="EC" id="1.1.1.22" evidence="3 7"/>
<feature type="binding site" evidence="9">
    <location>
        <position position="259"/>
    </location>
    <ligand>
        <name>substrate</name>
    </ligand>
</feature>
<dbReference type="InterPro" id="IPR014026">
    <property type="entry name" value="UDP-Glc/GDP-Man_DH_dimer"/>
</dbReference>
<dbReference type="PIRSF" id="PIRSF000124">
    <property type="entry name" value="UDPglc_GDPman_dh"/>
    <property type="match status" value="1"/>
</dbReference>
<evidence type="ECO:0000256" key="7">
    <source>
        <dbReference type="PIRNR" id="PIRNR000124"/>
    </source>
</evidence>
<dbReference type="SUPFAM" id="SSF52413">
    <property type="entry name" value="UDP-glucose/GDP-mannose dehydrogenase C-terminal domain"/>
    <property type="match status" value="1"/>
</dbReference>
<evidence type="ECO:0000256" key="3">
    <source>
        <dbReference type="ARBA" id="ARBA00012954"/>
    </source>
</evidence>
<comment type="similarity">
    <text evidence="2 7">Belongs to the UDP-glucose/GDP-mannose dehydrogenase family.</text>
</comment>
<feature type="binding site" evidence="10">
    <location>
        <position position="387"/>
    </location>
    <ligand>
        <name>NAD(+)</name>
        <dbReference type="ChEBI" id="CHEBI:57540"/>
    </ligand>
</feature>
<dbReference type="EMBL" id="ACJE01000021">
    <property type="protein sequence ID" value="EHA18458.1"/>
    <property type="molecule type" value="Genomic_DNA"/>
</dbReference>
<dbReference type="VEuPathDB" id="FungiDB:ASPNIDRAFT2_1098758"/>
<dbReference type="GO" id="GO:0006024">
    <property type="term" value="P:glycosaminoglycan biosynthetic process"/>
    <property type="evidence" value="ECO:0007669"/>
    <property type="project" value="TreeGrafter"/>
</dbReference>
<dbReference type="STRING" id="380704.G3YFJ3"/>
<name>G3YFJ3_ASPNA</name>
<dbReference type="InterPro" id="IPR036220">
    <property type="entry name" value="UDP-Glc/GDP-Man_DH_C_sf"/>
</dbReference>
<feature type="binding site" evidence="9">
    <location>
        <position position="380"/>
    </location>
    <ligand>
        <name>substrate</name>
    </ligand>
</feature>
<dbReference type="AlphaFoldDB" id="G3YFJ3"/>
<evidence type="ECO:0000256" key="9">
    <source>
        <dbReference type="PIRSR" id="PIRSR500134-2"/>
    </source>
</evidence>
<dbReference type="GO" id="GO:0000271">
    <property type="term" value="P:polysaccharide biosynthetic process"/>
    <property type="evidence" value="ECO:0007669"/>
    <property type="project" value="InterPro"/>
</dbReference>
<dbReference type="PANTHER" id="PTHR11374:SF57">
    <property type="entry name" value="DEHYDROGENASE UGD1, PUTATIVE (AFU_ORTHOLOGUE AFUA_8G00920)-RELATED"/>
    <property type="match status" value="1"/>
</dbReference>
<evidence type="ECO:0000256" key="10">
    <source>
        <dbReference type="PIRSR" id="PIRSR500134-3"/>
    </source>
</evidence>
<dbReference type="Gene3D" id="3.40.50.720">
    <property type="entry name" value="NAD(P)-binding Rossmann-like Domain"/>
    <property type="match status" value="2"/>
</dbReference>
<dbReference type="InterPro" id="IPR036291">
    <property type="entry name" value="NAD(P)-bd_dom_sf"/>
</dbReference>
<feature type="binding site" evidence="10">
    <location>
        <position position="318"/>
    </location>
    <ligand>
        <name>NAD(+)</name>
        <dbReference type="ChEBI" id="CHEBI:57540"/>
    </ligand>
</feature>
<evidence type="ECO:0000256" key="2">
    <source>
        <dbReference type="ARBA" id="ARBA00006601"/>
    </source>
</evidence>
<dbReference type="FunFam" id="1.20.5.100:FF:000001">
    <property type="entry name" value="UDP-glucose 6-dehydrogenase"/>
    <property type="match status" value="1"/>
</dbReference>
<dbReference type="HOGENOM" id="CLU_023810_7_0_1"/>
<sequence>MGSNCLGDMPRQWLQGNCQKVCMIGAGYVGALTAIALASKNPSVQFNVVDRDASLIAAWNSDHIPIFEPGLEDIIFEDGEANDKAHCDSLHNHQGRRTRRLANIFFSADICKHILDAHIIFICVDTPSEVTFPDSDEIRGLDLKNLESAINSIAQLSKGHKVIVQKSTAPSGICRWIKSTLKETAPPTASFDIVSSPEFLAQGTAMQDLLNPNRVVIGYEPAADGTTPEAVKTLTRLYTPWVPKERIVTTNTWSSELAKIASNALIAQRISSINSLSAVCEATGASVTEISRIAGLDPRIGPLCLRAGFGFGGSCLRKDVCCLFYLARELGLYDVAEYWRGVIQINDSLSARITQRIMSFLPPDVTGMETKAAVLGFSFKKNTTDIRNTTATNLVRDLLGSGIRVNIFDPHVPRQRIEKALMLQCGAAHVNTAVVERAEAACEGCSIIVLHTDWDEFLGTSVDWKGIVARMREPKLFLGPPGSFDAYKMKQNGFTVLEVGKPLSREMN</sequence>
<dbReference type="GO" id="GO:0003979">
    <property type="term" value="F:UDP-glucose 6-dehydrogenase activity"/>
    <property type="evidence" value="ECO:0007669"/>
    <property type="project" value="UniProtKB-EC"/>
</dbReference>
<proteinExistence type="inferred from homology"/>
<dbReference type="Gene3D" id="1.20.5.100">
    <property type="entry name" value="Cytochrome c1, transmembrane anchor, C-terminal"/>
    <property type="match status" value="1"/>
</dbReference>
<dbReference type="InterPro" id="IPR028356">
    <property type="entry name" value="UDPglc_DH_euk"/>
</dbReference>
<gene>
    <name evidence="12" type="ORF">ASPNIDRAFT_37939</name>
</gene>
<dbReference type="InterPro" id="IPR008927">
    <property type="entry name" value="6-PGluconate_DH-like_C_sf"/>
</dbReference>
<feature type="binding site" evidence="9">
    <location>
        <position position="312"/>
    </location>
    <ligand>
        <name>substrate</name>
    </ligand>
</feature>
<organism evidence="12 13">
    <name type="scientific">Aspergillus niger (strain ATCC 1015 / CBS 113.46 / FGSC A1144 / LSHB Ac4 / NCTC 3858a / NRRL 328 / USDA 3528.7)</name>
    <dbReference type="NCBI Taxonomy" id="380704"/>
    <lineage>
        <taxon>Eukaryota</taxon>
        <taxon>Fungi</taxon>
        <taxon>Dikarya</taxon>
        <taxon>Ascomycota</taxon>
        <taxon>Pezizomycotina</taxon>
        <taxon>Eurotiomycetes</taxon>
        <taxon>Eurotiomycetidae</taxon>
        <taxon>Eurotiales</taxon>
        <taxon>Aspergillaceae</taxon>
        <taxon>Aspergillus</taxon>
        <taxon>Aspergillus subgen. Circumdati</taxon>
    </lineage>
</organism>
<evidence type="ECO:0000256" key="8">
    <source>
        <dbReference type="PIRSR" id="PIRSR500134-1"/>
    </source>
</evidence>
<evidence type="ECO:0000259" key="11">
    <source>
        <dbReference type="SMART" id="SM00984"/>
    </source>
</evidence>
<dbReference type="GO" id="GO:0006065">
    <property type="term" value="P:UDP-glucuronate biosynthetic process"/>
    <property type="evidence" value="ECO:0007669"/>
    <property type="project" value="UniProtKB-UniPathway"/>
</dbReference>
<dbReference type="InterPro" id="IPR017476">
    <property type="entry name" value="UDP-Glc/GDP-Man"/>
</dbReference>
<comment type="caution">
    <text evidence="12">The sequence shown here is derived from an EMBL/GenBank/DDBJ whole genome shotgun (WGS) entry which is preliminary data.</text>
</comment>
<dbReference type="Pfam" id="PF00984">
    <property type="entry name" value="UDPG_MGDP_dh"/>
    <property type="match status" value="1"/>
</dbReference>
<dbReference type="GO" id="GO:0005634">
    <property type="term" value="C:nucleus"/>
    <property type="evidence" value="ECO:0007669"/>
    <property type="project" value="TreeGrafter"/>
</dbReference>
<reference evidence="12 13" key="1">
    <citation type="journal article" date="2011" name="Genome Res.">
        <title>Comparative genomics of citric-acid-producing Aspergillus niger ATCC 1015 versus enzyme-producing CBS 513.88.</title>
        <authorList>
            <person name="Andersen M.R."/>
            <person name="Salazar M.P."/>
            <person name="Schaap P.J."/>
            <person name="van de Vondervoort P.J."/>
            <person name="Culley D."/>
            <person name="Thykaer J."/>
            <person name="Frisvad J.C."/>
            <person name="Nielsen K.F."/>
            <person name="Albang R."/>
            <person name="Albermann K."/>
            <person name="Berka R.M."/>
            <person name="Braus G.H."/>
            <person name="Braus-Stromeyer S.A."/>
            <person name="Corrochano L.M."/>
            <person name="Dai Z."/>
            <person name="van Dijck P.W."/>
            <person name="Hofmann G."/>
            <person name="Lasure L.L."/>
            <person name="Magnuson J.K."/>
            <person name="Menke H."/>
            <person name="Meijer M."/>
            <person name="Meijer S.L."/>
            <person name="Nielsen J.B."/>
            <person name="Nielsen M.L."/>
            <person name="van Ooyen A.J."/>
            <person name="Pel H.J."/>
            <person name="Poulsen L."/>
            <person name="Samson R.A."/>
            <person name="Stam H."/>
            <person name="Tsang A."/>
            <person name="van den Brink J.M."/>
            <person name="Atkins A."/>
            <person name="Aerts A."/>
            <person name="Shapiro H."/>
            <person name="Pangilinan J."/>
            <person name="Salamov A."/>
            <person name="Lou Y."/>
            <person name="Lindquist E."/>
            <person name="Lucas S."/>
            <person name="Grimwood J."/>
            <person name="Grigoriev I.V."/>
            <person name="Kubicek C.P."/>
            <person name="Martinez D."/>
            <person name="van Peij N.N."/>
            <person name="Roubos J.A."/>
            <person name="Nielsen J."/>
            <person name="Baker S.E."/>
        </authorList>
    </citation>
    <scope>NUCLEOTIDE SEQUENCE [LARGE SCALE GENOMIC DNA]</scope>
    <source>
        <strain evidence="13">ATCC 1015 / CBS 113.46 / FGSC A1144 / LSHB Ac4 / NCTC 3858a / NRRL 328 / USDA 3528.7</strain>
    </source>
</reference>
<feature type="binding site" evidence="10">
    <location>
        <position position="50"/>
    </location>
    <ligand>
        <name>NAD(+)</name>
        <dbReference type="ChEBI" id="CHEBI:57540"/>
    </ligand>
</feature>
<dbReference type="Pfam" id="PF03721">
    <property type="entry name" value="UDPG_MGDP_dh_N"/>
    <property type="match status" value="1"/>
</dbReference>
<dbReference type="SUPFAM" id="SSF51735">
    <property type="entry name" value="NAD(P)-binding Rossmann-fold domains"/>
    <property type="match status" value="1"/>
</dbReference>
<evidence type="ECO:0000256" key="5">
    <source>
        <dbReference type="ARBA" id="ARBA00023027"/>
    </source>
</evidence>
<feature type="binding site" evidence="10">
    <location>
        <position position="168"/>
    </location>
    <ligand>
        <name>NAD(+)</name>
        <dbReference type="ChEBI" id="CHEBI:57540"/>
    </ligand>
</feature>
<dbReference type="OrthoDB" id="5059218at2759"/>
<evidence type="ECO:0000256" key="6">
    <source>
        <dbReference type="ARBA" id="ARBA00047473"/>
    </source>
</evidence>
<feature type="active site" description="Nucleophile" evidence="8">
    <location>
        <position position="315"/>
    </location>
</feature>
<dbReference type="NCBIfam" id="TIGR03026">
    <property type="entry name" value="NDP-sugDHase"/>
    <property type="match status" value="1"/>
</dbReference>
<feature type="binding site" evidence="10">
    <location>
        <position position="126"/>
    </location>
    <ligand>
        <name>NAD(+)</name>
        <dbReference type="ChEBI" id="CHEBI:57540"/>
    </ligand>
</feature>
<dbReference type="Pfam" id="PF03720">
    <property type="entry name" value="UDPG_MGDP_dh_C"/>
    <property type="match status" value="1"/>
</dbReference>
<dbReference type="PIRSF" id="PIRSF500134">
    <property type="entry name" value="UDPglc_DH_bac"/>
    <property type="match status" value="1"/>
</dbReference>
<keyword evidence="4 7" id="KW-0560">Oxidoreductase</keyword>
<feature type="domain" description="UDP-glucose/GDP-mannose dehydrogenase C-terminal" evidence="11">
    <location>
        <begin position="373"/>
        <end position="480"/>
    </location>
</feature>
<keyword evidence="5 7" id="KW-0520">NAD</keyword>
<dbReference type="InterPro" id="IPR014027">
    <property type="entry name" value="UDP-Glc/GDP-Man_DH_C"/>
</dbReference>
<evidence type="ECO:0000313" key="13">
    <source>
        <dbReference type="Proteomes" id="UP000009038"/>
    </source>
</evidence>
<dbReference type="UniPathway" id="UPA00038">
    <property type="reaction ID" value="UER00491"/>
</dbReference>
<dbReference type="SUPFAM" id="SSF48179">
    <property type="entry name" value="6-phosphogluconate dehydrogenase C-terminal domain-like"/>
    <property type="match status" value="1"/>
</dbReference>
<evidence type="ECO:0000256" key="4">
    <source>
        <dbReference type="ARBA" id="ARBA00023002"/>
    </source>
</evidence>
<dbReference type="GO" id="GO:0051287">
    <property type="term" value="F:NAD binding"/>
    <property type="evidence" value="ECO:0007669"/>
    <property type="project" value="InterPro"/>
</dbReference>
<comment type="catalytic activity">
    <reaction evidence="6 7">
        <text>UDP-alpha-D-glucose + 2 NAD(+) + H2O = UDP-alpha-D-glucuronate + 2 NADH + 3 H(+)</text>
        <dbReference type="Rhea" id="RHEA:23596"/>
        <dbReference type="ChEBI" id="CHEBI:15377"/>
        <dbReference type="ChEBI" id="CHEBI:15378"/>
        <dbReference type="ChEBI" id="CHEBI:57540"/>
        <dbReference type="ChEBI" id="CHEBI:57945"/>
        <dbReference type="ChEBI" id="CHEBI:58052"/>
        <dbReference type="ChEBI" id="CHEBI:58885"/>
        <dbReference type="EC" id="1.1.1.22"/>
    </reaction>
</comment>
<evidence type="ECO:0000313" key="12">
    <source>
        <dbReference type="EMBL" id="EHA18458.1"/>
    </source>
</evidence>
<dbReference type="Proteomes" id="UP000009038">
    <property type="component" value="Unassembled WGS sequence"/>
</dbReference>